<comment type="catalytic activity">
    <reaction evidence="7 8">
        <text>cytidine(34) in tRNA(Ile2) + L-lysine + ATP = lysidine(34) in tRNA(Ile2) + AMP + diphosphate + H(+)</text>
        <dbReference type="Rhea" id="RHEA:43744"/>
        <dbReference type="Rhea" id="RHEA-COMP:10625"/>
        <dbReference type="Rhea" id="RHEA-COMP:10670"/>
        <dbReference type="ChEBI" id="CHEBI:15378"/>
        <dbReference type="ChEBI" id="CHEBI:30616"/>
        <dbReference type="ChEBI" id="CHEBI:32551"/>
        <dbReference type="ChEBI" id="CHEBI:33019"/>
        <dbReference type="ChEBI" id="CHEBI:82748"/>
        <dbReference type="ChEBI" id="CHEBI:83665"/>
        <dbReference type="ChEBI" id="CHEBI:456215"/>
        <dbReference type="EC" id="6.3.4.19"/>
    </reaction>
</comment>
<evidence type="ECO:0000256" key="6">
    <source>
        <dbReference type="ARBA" id="ARBA00022840"/>
    </source>
</evidence>
<evidence type="ECO:0000313" key="11">
    <source>
        <dbReference type="Proteomes" id="UP000181936"/>
    </source>
</evidence>
<dbReference type="InterPro" id="IPR012094">
    <property type="entry name" value="tRNA_Ile_lys_synt"/>
</dbReference>
<comment type="subcellular location">
    <subcellularLocation>
        <location evidence="1 8">Cytoplasm</location>
    </subcellularLocation>
</comment>
<dbReference type="SUPFAM" id="SSF52402">
    <property type="entry name" value="Adenine nucleotide alpha hydrolases-like"/>
    <property type="match status" value="1"/>
</dbReference>
<keyword evidence="2 8" id="KW-0963">Cytoplasm</keyword>
<dbReference type="CDD" id="cd01992">
    <property type="entry name" value="TilS_N"/>
    <property type="match status" value="1"/>
</dbReference>
<organism evidence="10 11">
    <name type="scientific">Bacillus weihaiensis</name>
    <dbReference type="NCBI Taxonomy" id="1547283"/>
    <lineage>
        <taxon>Bacteria</taxon>
        <taxon>Bacillati</taxon>
        <taxon>Bacillota</taxon>
        <taxon>Bacilli</taxon>
        <taxon>Bacillales</taxon>
        <taxon>Bacillaceae</taxon>
        <taxon>Bacillus</taxon>
    </lineage>
</organism>
<keyword evidence="3 8" id="KW-0436">Ligase</keyword>
<dbReference type="AlphaFoldDB" id="A0A1L3MWJ0"/>
<dbReference type="Proteomes" id="UP000181936">
    <property type="component" value="Chromosome"/>
</dbReference>
<evidence type="ECO:0000313" key="10">
    <source>
        <dbReference type="EMBL" id="APH06709.1"/>
    </source>
</evidence>
<evidence type="ECO:0000256" key="8">
    <source>
        <dbReference type="HAMAP-Rule" id="MF_01161"/>
    </source>
</evidence>
<evidence type="ECO:0000259" key="9">
    <source>
        <dbReference type="SMART" id="SM00977"/>
    </source>
</evidence>
<dbReference type="InterPro" id="IPR014729">
    <property type="entry name" value="Rossmann-like_a/b/a_fold"/>
</dbReference>
<keyword evidence="11" id="KW-1185">Reference proteome</keyword>
<dbReference type="InterPro" id="IPR011063">
    <property type="entry name" value="TilS/TtcA_N"/>
</dbReference>
<dbReference type="KEGG" id="bwh:A9C19_19565"/>
<dbReference type="HAMAP" id="MF_01161">
    <property type="entry name" value="tRNA_Ile_lys_synt"/>
    <property type="match status" value="1"/>
</dbReference>
<dbReference type="Gene3D" id="3.40.50.620">
    <property type="entry name" value="HUPs"/>
    <property type="match status" value="1"/>
</dbReference>
<keyword evidence="6 8" id="KW-0067">ATP-binding</keyword>
<dbReference type="InterPro" id="IPR012796">
    <property type="entry name" value="Lysidine-tRNA-synth_C"/>
</dbReference>
<dbReference type="STRING" id="1547283.A9C19_19565"/>
<dbReference type="EC" id="6.3.4.19" evidence="8"/>
<dbReference type="SUPFAM" id="SSF82829">
    <property type="entry name" value="MesJ substrate recognition domain-like"/>
    <property type="match status" value="1"/>
</dbReference>
<dbReference type="NCBIfam" id="TIGR02432">
    <property type="entry name" value="lysidine_TilS_N"/>
    <property type="match status" value="1"/>
</dbReference>
<accession>A0A1L3MWJ0</accession>
<name>A0A1L3MWJ0_9BACI</name>
<dbReference type="SMART" id="SM00977">
    <property type="entry name" value="TilS_C"/>
    <property type="match status" value="1"/>
</dbReference>
<dbReference type="GO" id="GO:0005524">
    <property type="term" value="F:ATP binding"/>
    <property type="evidence" value="ECO:0007669"/>
    <property type="project" value="UniProtKB-UniRule"/>
</dbReference>
<feature type="binding site" evidence="8">
    <location>
        <begin position="25"/>
        <end position="30"/>
    </location>
    <ligand>
        <name>ATP</name>
        <dbReference type="ChEBI" id="CHEBI:30616"/>
    </ligand>
</feature>
<dbReference type="SUPFAM" id="SSF56037">
    <property type="entry name" value="PheT/TilS domain"/>
    <property type="match status" value="1"/>
</dbReference>
<keyword evidence="4 8" id="KW-0819">tRNA processing</keyword>
<proteinExistence type="inferred from homology"/>
<dbReference type="PANTHER" id="PTHR43033">
    <property type="entry name" value="TRNA(ILE)-LYSIDINE SYNTHASE-RELATED"/>
    <property type="match status" value="1"/>
</dbReference>
<dbReference type="RefSeq" id="WP_072581504.1">
    <property type="nucleotide sequence ID" value="NZ_CP016020.1"/>
</dbReference>
<evidence type="ECO:0000256" key="1">
    <source>
        <dbReference type="ARBA" id="ARBA00004496"/>
    </source>
</evidence>
<dbReference type="Pfam" id="PF01171">
    <property type="entry name" value="ATP_bind_3"/>
    <property type="match status" value="1"/>
</dbReference>
<dbReference type="Pfam" id="PF11734">
    <property type="entry name" value="TilS_C"/>
    <property type="match status" value="1"/>
</dbReference>
<gene>
    <name evidence="8" type="primary">tilS</name>
    <name evidence="10" type="ORF">A9C19_19565</name>
</gene>
<dbReference type="Pfam" id="PF09179">
    <property type="entry name" value="TilS"/>
    <property type="match status" value="1"/>
</dbReference>
<evidence type="ECO:0000256" key="2">
    <source>
        <dbReference type="ARBA" id="ARBA00022490"/>
    </source>
</evidence>
<evidence type="ECO:0000256" key="4">
    <source>
        <dbReference type="ARBA" id="ARBA00022694"/>
    </source>
</evidence>
<dbReference type="Gene3D" id="3.30.465.60">
    <property type="match status" value="1"/>
</dbReference>
<dbReference type="EMBL" id="CP016020">
    <property type="protein sequence ID" value="APH06709.1"/>
    <property type="molecule type" value="Genomic_DNA"/>
</dbReference>
<keyword evidence="5 8" id="KW-0547">Nucleotide-binding</keyword>
<evidence type="ECO:0000256" key="7">
    <source>
        <dbReference type="ARBA" id="ARBA00048539"/>
    </source>
</evidence>
<dbReference type="PANTHER" id="PTHR43033:SF1">
    <property type="entry name" value="TRNA(ILE)-LYSIDINE SYNTHASE-RELATED"/>
    <property type="match status" value="1"/>
</dbReference>
<dbReference type="GO" id="GO:0006400">
    <property type="term" value="P:tRNA modification"/>
    <property type="evidence" value="ECO:0007669"/>
    <property type="project" value="UniProtKB-UniRule"/>
</dbReference>
<dbReference type="NCBIfam" id="TIGR02433">
    <property type="entry name" value="lysidine_TilS_C"/>
    <property type="match status" value="1"/>
</dbReference>
<sequence>MKDAYTLIEKKCLIKEGATVVVGVSGGPDSLALLHFLHHYKKKWRVNLVAAHLDHMFRGEQSKEEMDFVMNYCAANSITCVAKQVNVSKYAVEKNLSPQVAARECRYTFYKNVMDEHHATYLALGHHADDQIETILMRLVRGASGESLAGMKVSRPFHRGYLIRPFLKQTKDQIVTYCHEHGLLPRHDPSNEKTDYTRNRFRKFVLPFLKAENPLVHERFHYFSETFLEDESYLQVLTEQHMNTVIKRNEKSGMEIDIKSFLNLPLPLQRRGIKLILNYLYKYIPSSLSSIHIESLQTLLSQEHPSGELDFPNGLKVIKSYNICMFTFEHSQTESYQLELEIPSRLVLPNGFTITSSLLTDQPFDLKGNDVFLMRYEAINEPLIVRTREQGDKMKLKGMNGRKKVKDIFIDAKISLHSRHSWPIVEDGNGNILWIPGLKKSVFEDEWDQKGEFVLLQLRSLDLLGGAHS</sequence>
<evidence type="ECO:0000256" key="3">
    <source>
        <dbReference type="ARBA" id="ARBA00022598"/>
    </source>
</evidence>
<dbReference type="OrthoDB" id="9807403at2"/>
<dbReference type="GO" id="GO:0005737">
    <property type="term" value="C:cytoplasm"/>
    <property type="evidence" value="ECO:0007669"/>
    <property type="project" value="UniProtKB-SubCell"/>
</dbReference>
<comment type="function">
    <text evidence="8">Ligates lysine onto the cytidine present at position 34 of the AUA codon-specific tRNA(Ile) that contains the anticodon CAU, in an ATP-dependent manner. Cytidine is converted to lysidine, thus changing the amino acid specificity of the tRNA from methionine to isoleucine.</text>
</comment>
<comment type="domain">
    <text evidence="8">The N-terminal region contains the highly conserved SGGXDS motif, predicted to be a P-loop motif involved in ATP binding.</text>
</comment>
<dbReference type="GO" id="GO:0032267">
    <property type="term" value="F:tRNA(Ile)-lysidine synthase activity"/>
    <property type="evidence" value="ECO:0007669"/>
    <property type="project" value="UniProtKB-EC"/>
</dbReference>
<feature type="domain" description="Lysidine-tRNA(Ile) synthetase C-terminal" evidence="9">
    <location>
        <begin position="383"/>
        <end position="447"/>
    </location>
</feature>
<protein>
    <recommendedName>
        <fullName evidence="8">tRNA(Ile)-lysidine synthase</fullName>
        <ecNumber evidence="8">6.3.4.19</ecNumber>
    </recommendedName>
    <alternativeName>
        <fullName evidence="8">tRNA(Ile)-2-lysyl-cytidine synthase</fullName>
    </alternativeName>
    <alternativeName>
        <fullName evidence="8">tRNA(Ile)-lysidine synthetase</fullName>
    </alternativeName>
</protein>
<dbReference type="InterPro" id="IPR012795">
    <property type="entry name" value="tRNA_Ile_lys_synt_N"/>
</dbReference>
<evidence type="ECO:0000256" key="5">
    <source>
        <dbReference type="ARBA" id="ARBA00022741"/>
    </source>
</evidence>
<dbReference type="InterPro" id="IPR015262">
    <property type="entry name" value="tRNA_Ile_lys_synt_subst-bd"/>
</dbReference>
<comment type="similarity">
    <text evidence="8">Belongs to the tRNA(Ile)-lysidine synthase family.</text>
</comment>
<reference evidence="10 11" key="1">
    <citation type="journal article" date="2016" name="Sci. Rep.">
        <title>Complete genome sequence and transcriptomic analysis of a novel marine strain Bacillus weihaiensis reveals the mechanism of brown algae degradation.</title>
        <authorList>
            <person name="Zhu Y."/>
            <person name="Chen P."/>
            <person name="Bao Y."/>
            <person name="Men Y."/>
            <person name="Zeng Y."/>
            <person name="Yang J."/>
            <person name="Sun J."/>
            <person name="Sun Y."/>
        </authorList>
    </citation>
    <scope>NUCLEOTIDE SEQUENCE [LARGE SCALE GENOMIC DNA]</scope>
    <source>
        <strain evidence="10 11">Alg07</strain>
    </source>
</reference>